<dbReference type="Gene3D" id="1.10.10.10">
    <property type="entry name" value="Winged helix-like DNA-binding domain superfamily/Winged helix DNA-binding domain"/>
    <property type="match status" value="1"/>
</dbReference>
<protein>
    <submittedName>
        <fullName evidence="4">Helix-turn-helix transcriptional regulator</fullName>
    </submittedName>
</protein>
<accession>A0ABN1XUQ7</accession>
<dbReference type="SUPFAM" id="SSF52540">
    <property type="entry name" value="P-loop containing nucleoside triphosphate hydrolases"/>
    <property type="match status" value="1"/>
</dbReference>
<reference evidence="4 5" key="1">
    <citation type="journal article" date="2019" name="Int. J. Syst. Evol. Microbiol.">
        <title>The Global Catalogue of Microorganisms (GCM) 10K type strain sequencing project: providing services to taxonomists for standard genome sequencing and annotation.</title>
        <authorList>
            <consortium name="The Broad Institute Genomics Platform"/>
            <consortium name="The Broad Institute Genome Sequencing Center for Infectious Disease"/>
            <person name="Wu L."/>
            <person name="Ma J."/>
        </authorList>
    </citation>
    <scope>NUCLEOTIDE SEQUENCE [LARGE SCALE GENOMIC DNA]</scope>
    <source>
        <strain evidence="4 5">JCM 11896</strain>
    </source>
</reference>
<dbReference type="PROSITE" id="PS50043">
    <property type="entry name" value="HTH_LUXR_2"/>
    <property type="match status" value="1"/>
</dbReference>
<keyword evidence="1" id="KW-0547">Nucleotide-binding</keyword>
<dbReference type="InterPro" id="IPR000792">
    <property type="entry name" value="Tscrpt_reg_LuxR_C"/>
</dbReference>
<evidence type="ECO:0000256" key="2">
    <source>
        <dbReference type="ARBA" id="ARBA00022840"/>
    </source>
</evidence>
<feature type="domain" description="HTH luxR-type" evidence="3">
    <location>
        <begin position="883"/>
        <end position="948"/>
    </location>
</feature>
<name>A0ABN1XUQ7_9PSEU</name>
<comment type="caution">
    <text evidence="4">The sequence shown here is derived from an EMBL/GenBank/DDBJ whole genome shotgun (WGS) entry which is preliminary data.</text>
</comment>
<evidence type="ECO:0000313" key="4">
    <source>
        <dbReference type="EMBL" id="GAA1390319.1"/>
    </source>
</evidence>
<evidence type="ECO:0000313" key="5">
    <source>
        <dbReference type="Proteomes" id="UP001501414"/>
    </source>
</evidence>
<dbReference type="CDD" id="cd06170">
    <property type="entry name" value="LuxR_C_like"/>
    <property type="match status" value="1"/>
</dbReference>
<dbReference type="SMART" id="SM00421">
    <property type="entry name" value="HTH_LUXR"/>
    <property type="match status" value="1"/>
</dbReference>
<dbReference type="InterPro" id="IPR027417">
    <property type="entry name" value="P-loop_NTPase"/>
</dbReference>
<keyword evidence="5" id="KW-1185">Reference proteome</keyword>
<proteinExistence type="predicted"/>
<dbReference type="InterPro" id="IPR036388">
    <property type="entry name" value="WH-like_DNA-bd_sf"/>
</dbReference>
<dbReference type="InterPro" id="IPR016032">
    <property type="entry name" value="Sig_transdc_resp-reg_C-effctor"/>
</dbReference>
<dbReference type="Gene3D" id="3.40.50.300">
    <property type="entry name" value="P-loop containing nucleotide triphosphate hydrolases"/>
    <property type="match status" value="1"/>
</dbReference>
<dbReference type="Pfam" id="PF00196">
    <property type="entry name" value="GerE"/>
    <property type="match status" value="1"/>
</dbReference>
<gene>
    <name evidence="4" type="ORF">GCM10009613_30700</name>
</gene>
<dbReference type="PANTHER" id="PTHR16305:SF35">
    <property type="entry name" value="TRANSCRIPTIONAL ACTIVATOR DOMAIN"/>
    <property type="match status" value="1"/>
</dbReference>
<dbReference type="InterPro" id="IPR041664">
    <property type="entry name" value="AAA_16"/>
</dbReference>
<evidence type="ECO:0000256" key="1">
    <source>
        <dbReference type="ARBA" id="ARBA00022741"/>
    </source>
</evidence>
<sequence length="949" mass="98868">MLSGVPTLRGGLHTVAVMTTRLVGRTDELSALLAHTASEPPGAVLVTGEAGVGKTRLLDELADRLRGAAAIVLRGSAVEGGGPYRPLVRALVGAAPPSLAGSPSLGPHAAVLARLLPGWPPLPPVRAADLVDPVVVLGEAVRVLLQVIAGERRAVLMLDDLHWADRDTLDLLAYLCAGAAPVPLVLAARDDERGPAELVTVGRHAGRQLLRPLDEAGVAVLAAERAGAPVAPETVAYLFAASGGLPLLVAELTAGLVQSGGLRREGGVWRPDGPVQARVPGAFTRLVAGRVRGLATPVRVLVRTAALLGDDLDWRFVATATAQDDPAAGLRAAVDAGLFRTGDTDALRWRHALTRAAVLEDLTPPERAELTRQTVSHLKDAALTGAQRAVAADLCARAGERSRAAGLLLDHGREHLAAGALVAAGDVLASAAAFVDDGTEQAAEVAVERLRVLGLRALTDDALALGEQVLPGLPVDGAARIRLQLARACVAAERWEAAGLHLAAAAPAGSAEHLALAANVALGRHDVDGALRLAADAVAAGRREGTPEAVCEALEITGRVRRSSDAAASRAAFTEAARLAAEHRLVPWQVRALAELATHDVYGAGDLGRLREARQLAAGAGMPGTALIMELQLVAAGTSIDGHVATLPLARRCADTATRLRLPGPAAHALVFVARGQYWGGDTAGASATLEEYLRQSPDPIAAESARAAYRCWDAWLSHDGRRAAGELSRTVQALRASAVSRPAPLWGYWALLSTVVHPDDPAPLAELRGSDALVQVANRAALQYGDAVLAARAGARERSRGLVEAADASLAGHNHERLFLRSLMIGPDGAAAAFDAEVLLREALTRWEPAGEVRLVRWCRERLRMLGLPVPRPARDRATVPPRLRALGVTGRELEVLRLVAGGATNVDIAARLHVSTRTAETHVSSLLAKTGSTARAELAGWLPVLAP</sequence>
<organism evidence="4 5">
    <name type="scientific">Pseudonocardia kongjuensis</name>
    <dbReference type="NCBI Taxonomy" id="102227"/>
    <lineage>
        <taxon>Bacteria</taxon>
        <taxon>Bacillati</taxon>
        <taxon>Actinomycetota</taxon>
        <taxon>Actinomycetes</taxon>
        <taxon>Pseudonocardiales</taxon>
        <taxon>Pseudonocardiaceae</taxon>
        <taxon>Pseudonocardia</taxon>
    </lineage>
</organism>
<evidence type="ECO:0000259" key="3">
    <source>
        <dbReference type="PROSITE" id="PS50043"/>
    </source>
</evidence>
<dbReference type="PANTHER" id="PTHR16305">
    <property type="entry name" value="TESTICULAR SOLUBLE ADENYLYL CYCLASE"/>
    <property type="match status" value="1"/>
</dbReference>
<dbReference type="SUPFAM" id="SSF46894">
    <property type="entry name" value="C-terminal effector domain of the bipartite response regulators"/>
    <property type="match status" value="1"/>
</dbReference>
<dbReference type="PRINTS" id="PR00038">
    <property type="entry name" value="HTHLUXR"/>
</dbReference>
<dbReference type="EMBL" id="BAAAJK010000011">
    <property type="protein sequence ID" value="GAA1390319.1"/>
    <property type="molecule type" value="Genomic_DNA"/>
</dbReference>
<dbReference type="Pfam" id="PF13191">
    <property type="entry name" value="AAA_16"/>
    <property type="match status" value="1"/>
</dbReference>
<dbReference type="Proteomes" id="UP001501414">
    <property type="component" value="Unassembled WGS sequence"/>
</dbReference>
<keyword evidence="2" id="KW-0067">ATP-binding</keyword>